<dbReference type="Gene3D" id="3.60.15.10">
    <property type="entry name" value="Ribonuclease Z/Hydroxyacylglutathione hydrolase-like"/>
    <property type="match status" value="1"/>
</dbReference>
<dbReference type="SMART" id="SM00849">
    <property type="entry name" value="Lactamase_B"/>
    <property type="match status" value="1"/>
</dbReference>
<dbReference type="KEGG" id="lxl:KDY119_03220"/>
<dbReference type="EC" id="3.1.2.6" evidence="2"/>
<dbReference type="EMBL" id="CP045529">
    <property type="protein sequence ID" value="QFU99685.1"/>
    <property type="molecule type" value="Genomic_DNA"/>
</dbReference>
<organism evidence="2 3">
    <name type="scientific">Luteimicrobium xylanilyticum</name>
    <dbReference type="NCBI Taxonomy" id="1133546"/>
    <lineage>
        <taxon>Bacteria</taxon>
        <taxon>Bacillati</taxon>
        <taxon>Actinomycetota</taxon>
        <taxon>Actinomycetes</taxon>
        <taxon>Micrococcales</taxon>
        <taxon>Luteimicrobium</taxon>
    </lineage>
</organism>
<dbReference type="InterPro" id="IPR050662">
    <property type="entry name" value="Sec-metab_biosynth-thioest"/>
</dbReference>
<proteinExistence type="predicted"/>
<dbReference type="InterPro" id="IPR036866">
    <property type="entry name" value="RibonucZ/Hydroxyglut_hydro"/>
</dbReference>
<dbReference type="Gene3D" id="1.10.10.10">
    <property type="entry name" value="Winged helix-like DNA-binding domain superfamily/Winged helix DNA-binding domain"/>
    <property type="match status" value="1"/>
</dbReference>
<dbReference type="Pfam" id="PF00753">
    <property type="entry name" value="Lactamase_B"/>
    <property type="match status" value="1"/>
</dbReference>
<keyword evidence="3" id="KW-1185">Reference proteome</keyword>
<dbReference type="CDD" id="cd16278">
    <property type="entry name" value="metallo-hydrolase-like_MBL-fold"/>
    <property type="match status" value="1"/>
</dbReference>
<dbReference type="RefSeq" id="WP_227994391.1">
    <property type="nucleotide sequence ID" value="NZ_BAABIH010000016.1"/>
</dbReference>
<dbReference type="PANTHER" id="PTHR23131">
    <property type="entry name" value="ENDORIBONUCLEASE LACTB2"/>
    <property type="match status" value="1"/>
</dbReference>
<dbReference type="GO" id="GO:0004416">
    <property type="term" value="F:hydroxyacylglutathione hydrolase activity"/>
    <property type="evidence" value="ECO:0007669"/>
    <property type="project" value="UniProtKB-EC"/>
</dbReference>
<dbReference type="SUPFAM" id="SSF56281">
    <property type="entry name" value="Metallo-hydrolase/oxidoreductase"/>
    <property type="match status" value="1"/>
</dbReference>
<dbReference type="InterPro" id="IPR001279">
    <property type="entry name" value="Metallo-B-lactamas"/>
</dbReference>
<evidence type="ECO:0000313" key="3">
    <source>
        <dbReference type="Proteomes" id="UP000326702"/>
    </source>
</evidence>
<dbReference type="PANTHER" id="PTHR23131:SF0">
    <property type="entry name" value="ENDORIBONUCLEASE LACTB2"/>
    <property type="match status" value="1"/>
</dbReference>
<sequence length="271" mass="27775">MTAAPTPSATLVRADNPGPMTLDGTNTWVLRAPGARACLVVDPGPDDAAHLARVAEVALGDGRGWVAGVVVTHRHADHTAGAALFAGAVGAPLRAVLPELCSPDAEPLRDGEVLDVDGLPIGILATPGHTSDSVSLHLPSDRALLTGDTVLGAGSTVLMERDGGDLGDYLASLDRLAAVCATTTTPVVGLPGHGPAIEDLAARVSAYRTHRLERLDEVRAALDTLVLPTATDDAVVSAVVGRVYPDVEVGLLPAATQSVRVQLRYLARGSN</sequence>
<name>A0A5P9QGU7_9MICO</name>
<protein>
    <submittedName>
        <fullName evidence="2">Hydroxyacylglutathione hydrolase</fullName>
        <ecNumber evidence="2">3.1.2.6</ecNumber>
    </submittedName>
</protein>
<evidence type="ECO:0000313" key="2">
    <source>
        <dbReference type="EMBL" id="QFU99685.1"/>
    </source>
</evidence>
<reference evidence="2 3" key="1">
    <citation type="submission" date="2019-10" db="EMBL/GenBank/DDBJ databases">
        <title>Genome sequence of Luteimicrobium xylanilyticum HY-24.</title>
        <authorList>
            <person name="Kim D.Y."/>
            <person name="Park H.-Y."/>
        </authorList>
    </citation>
    <scope>NUCLEOTIDE SEQUENCE [LARGE SCALE GENOMIC DNA]</scope>
    <source>
        <strain evidence="2 3">HY-24</strain>
    </source>
</reference>
<dbReference type="InterPro" id="IPR036388">
    <property type="entry name" value="WH-like_DNA-bd_sf"/>
</dbReference>
<accession>A0A5P9QGU7</accession>
<gene>
    <name evidence="2" type="ORF">KDY119_03220</name>
</gene>
<dbReference type="Proteomes" id="UP000326702">
    <property type="component" value="Chromosome"/>
</dbReference>
<feature type="domain" description="Metallo-beta-lactamase" evidence="1">
    <location>
        <begin position="24"/>
        <end position="193"/>
    </location>
</feature>
<keyword evidence="2" id="KW-0378">Hydrolase</keyword>
<dbReference type="AlphaFoldDB" id="A0A5P9QGU7"/>
<evidence type="ECO:0000259" key="1">
    <source>
        <dbReference type="SMART" id="SM00849"/>
    </source>
</evidence>